<evidence type="ECO:0000256" key="1">
    <source>
        <dbReference type="ARBA" id="ARBA00022729"/>
    </source>
</evidence>
<keyword evidence="1" id="KW-0732">Signal</keyword>
<evidence type="ECO:0000259" key="2">
    <source>
        <dbReference type="Pfam" id="PF18962"/>
    </source>
</evidence>
<keyword evidence="4" id="KW-1185">Reference proteome</keyword>
<dbReference type="NCBIfam" id="TIGR04183">
    <property type="entry name" value="Por_Secre_tail"/>
    <property type="match status" value="1"/>
</dbReference>
<dbReference type="KEGG" id="fse:DI487_04090"/>
<feature type="domain" description="Secretion system C-terminal sorting" evidence="2">
    <location>
        <begin position="430"/>
        <end position="496"/>
    </location>
</feature>
<dbReference type="Pfam" id="PF18962">
    <property type="entry name" value="Por_Secre_tail"/>
    <property type="match status" value="1"/>
</dbReference>
<name>A0A2U8QSJ6_9FLAO</name>
<evidence type="ECO:0000313" key="4">
    <source>
        <dbReference type="Proteomes" id="UP000245429"/>
    </source>
</evidence>
<protein>
    <recommendedName>
        <fullName evidence="2">Secretion system C-terminal sorting domain-containing protein</fullName>
    </recommendedName>
</protein>
<organism evidence="3 4">
    <name type="scientific">Flavobacterium sediminis</name>
    <dbReference type="NCBI Taxonomy" id="2201181"/>
    <lineage>
        <taxon>Bacteria</taxon>
        <taxon>Pseudomonadati</taxon>
        <taxon>Bacteroidota</taxon>
        <taxon>Flavobacteriia</taxon>
        <taxon>Flavobacteriales</taxon>
        <taxon>Flavobacteriaceae</taxon>
        <taxon>Flavobacterium</taxon>
    </lineage>
</organism>
<proteinExistence type="predicted"/>
<dbReference type="Proteomes" id="UP000245429">
    <property type="component" value="Chromosome"/>
</dbReference>
<dbReference type="InterPro" id="IPR026444">
    <property type="entry name" value="Secre_tail"/>
</dbReference>
<gene>
    <name evidence="3" type="ORF">DI487_04090</name>
</gene>
<dbReference type="RefSeq" id="WP_109568536.1">
    <property type="nucleotide sequence ID" value="NZ_CP029463.1"/>
</dbReference>
<dbReference type="AlphaFoldDB" id="A0A2U8QSJ6"/>
<accession>A0A2U8QSJ6</accession>
<dbReference type="EMBL" id="CP029463">
    <property type="protein sequence ID" value="AWM13133.1"/>
    <property type="molecule type" value="Genomic_DNA"/>
</dbReference>
<evidence type="ECO:0000313" key="3">
    <source>
        <dbReference type="EMBL" id="AWM13133.1"/>
    </source>
</evidence>
<reference evidence="3 4" key="1">
    <citation type="submission" date="2018-05" db="EMBL/GenBank/DDBJ databases">
        <title>Flavobacterium sp. MEBiC07310.</title>
        <authorList>
            <person name="Baek K."/>
        </authorList>
    </citation>
    <scope>NUCLEOTIDE SEQUENCE [LARGE SCALE GENOMIC DNA]</scope>
    <source>
        <strain evidence="3 4">MEBiC07310</strain>
    </source>
</reference>
<sequence length="498" mass="52301">MNPHSSGASATAYGGGFPTNGILSNTAISGLSFQLADFSSNNALVLRNNVTNQGNLTLASPKKAEKIYIAAVRGEGSSSSADNHNVTATVNFSDGSSQVFVFQATAWWYDSNPPANTVMLGTGEVSRNTATTGWAPKNEFRGLTQANLFYNELTLDQTNYNKNIVSIAFDKEVTANDAHTTTILGVSICETASQVTGFNYDIIANGIGDASSSADIGLDEVNTRALVSMDFQATAGSSFPTYGLPSDGIISSANTSGVSFQLADYSGPNALFLTPSYVTGSANSQNSGTLSFTASNVGNVYILSAAAGGGSSNLPYTAVVSFSDGTSQTANLQAKDWYDGTAYAIQGIGRVNMANNALEGSSTNPRLYEDVIALDVVNQTKTITGVTFTFDGDSTAPWANEIRLSVLAVTTTESTLSTSDFGSLDSTIKIYPNPSSGIITIDAVSELESVEIFNAIGQAVLNSKNKNQINISDLEEGIYMIRLKTKEGKTSVQKIIKK</sequence>
<dbReference type="OrthoDB" id="1347489at2"/>